<dbReference type="Proteomes" id="UP000822688">
    <property type="component" value="Chromosome 8"/>
</dbReference>
<gene>
    <name evidence="2" type="ORF">KC19_8G087500</name>
</gene>
<keyword evidence="1" id="KW-0732">Signal</keyword>
<evidence type="ECO:0000313" key="2">
    <source>
        <dbReference type="EMBL" id="KAG0564151.1"/>
    </source>
</evidence>
<keyword evidence="3" id="KW-1185">Reference proteome</keyword>
<organism evidence="2 3">
    <name type="scientific">Ceratodon purpureus</name>
    <name type="common">Fire moss</name>
    <name type="synonym">Dicranum purpureum</name>
    <dbReference type="NCBI Taxonomy" id="3225"/>
    <lineage>
        <taxon>Eukaryota</taxon>
        <taxon>Viridiplantae</taxon>
        <taxon>Streptophyta</taxon>
        <taxon>Embryophyta</taxon>
        <taxon>Bryophyta</taxon>
        <taxon>Bryophytina</taxon>
        <taxon>Bryopsida</taxon>
        <taxon>Dicranidae</taxon>
        <taxon>Pseudoditrichales</taxon>
        <taxon>Ditrichaceae</taxon>
        <taxon>Ceratodon</taxon>
    </lineage>
</organism>
<proteinExistence type="predicted"/>
<evidence type="ECO:0000313" key="3">
    <source>
        <dbReference type="Proteomes" id="UP000822688"/>
    </source>
</evidence>
<accession>A0A8T0GWL0</accession>
<sequence>MTYLRPFSFAYFQALALICLYVAKPHGLPTALSNIGHDILTLHWVWREEYYDDSFWEEPP</sequence>
<feature type="signal peptide" evidence="1">
    <location>
        <begin position="1"/>
        <end position="25"/>
    </location>
</feature>
<comment type="caution">
    <text evidence="2">The sequence shown here is derived from an EMBL/GenBank/DDBJ whole genome shotgun (WGS) entry which is preliminary data.</text>
</comment>
<feature type="chain" id="PRO_5035833679" evidence="1">
    <location>
        <begin position="26"/>
        <end position="60"/>
    </location>
</feature>
<evidence type="ECO:0000256" key="1">
    <source>
        <dbReference type="SAM" id="SignalP"/>
    </source>
</evidence>
<dbReference type="AlphaFoldDB" id="A0A8T0GWL0"/>
<reference evidence="2" key="1">
    <citation type="submission" date="2020-06" db="EMBL/GenBank/DDBJ databases">
        <title>WGS assembly of Ceratodon purpureus strain R40.</title>
        <authorList>
            <person name="Carey S.B."/>
            <person name="Jenkins J."/>
            <person name="Shu S."/>
            <person name="Lovell J.T."/>
            <person name="Sreedasyam A."/>
            <person name="Maumus F."/>
            <person name="Tiley G.P."/>
            <person name="Fernandez-Pozo N."/>
            <person name="Barry K."/>
            <person name="Chen C."/>
            <person name="Wang M."/>
            <person name="Lipzen A."/>
            <person name="Daum C."/>
            <person name="Saski C.A."/>
            <person name="Payton A.C."/>
            <person name="Mcbreen J.C."/>
            <person name="Conrad R.E."/>
            <person name="Kollar L.M."/>
            <person name="Olsson S."/>
            <person name="Huttunen S."/>
            <person name="Landis J.B."/>
            <person name="Wickett N.J."/>
            <person name="Johnson M.G."/>
            <person name="Rensing S.A."/>
            <person name="Grimwood J."/>
            <person name="Schmutz J."/>
            <person name="Mcdaniel S.F."/>
        </authorList>
    </citation>
    <scope>NUCLEOTIDE SEQUENCE</scope>
    <source>
        <strain evidence="2">R40</strain>
    </source>
</reference>
<protein>
    <submittedName>
        <fullName evidence="2">Uncharacterized protein</fullName>
    </submittedName>
</protein>
<name>A0A8T0GWL0_CERPU</name>
<dbReference type="EMBL" id="CM026429">
    <property type="protein sequence ID" value="KAG0564151.1"/>
    <property type="molecule type" value="Genomic_DNA"/>
</dbReference>